<evidence type="ECO:0000313" key="3">
    <source>
        <dbReference type="EMBL" id="EHK25626.1"/>
    </source>
</evidence>
<dbReference type="InParanoid" id="G9MJG3"/>
<dbReference type="EMBL" id="ABDF02000003">
    <property type="protein sequence ID" value="EHK25626.1"/>
    <property type="molecule type" value="Genomic_DNA"/>
</dbReference>
<organism evidence="3 4">
    <name type="scientific">Hypocrea virens (strain Gv29-8 / FGSC 10586)</name>
    <name type="common">Gliocladium virens</name>
    <name type="synonym">Trichoderma virens</name>
    <dbReference type="NCBI Taxonomy" id="413071"/>
    <lineage>
        <taxon>Eukaryota</taxon>
        <taxon>Fungi</taxon>
        <taxon>Dikarya</taxon>
        <taxon>Ascomycota</taxon>
        <taxon>Pezizomycotina</taxon>
        <taxon>Sordariomycetes</taxon>
        <taxon>Hypocreomycetidae</taxon>
        <taxon>Hypocreales</taxon>
        <taxon>Hypocreaceae</taxon>
        <taxon>Trichoderma</taxon>
    </lineage>
</organism>
<sequence>MHYAKLLVALAPLSAFAVQLQLPSSDIPSACRDTCQAIMDVANSCANSHLDDSLENQCICVSAIDGTTIIQSGIDTDAIRLSDIDQIINVCNFSGDSGGSQPSAASTMAVQSVPSVVTTTTAKEPNHTKSASAETNTLAPIPTNGAVPGAMPVGGLSCSVVLAAAGVLAAGAGMG</sequence>
<dbReference type="RefSeq" id="XP_013959830.1">
    <property type="nucleotide sequence ID" value="XM_014104355.1"/>
</dbReference>
<comment type="caution">
    <text evidence="3">The sequence shown here is derived from an EMBL/GenBank/DDBJ whole genome shotgun (WGS) entry which is preliminary data.</text>
</comment>
<evidence type="ECO:0000256" key="2">
    <source>
        <dbReference type="SAM" id="SignalP"/>
    </source>
</evidence>
<gene>
    <name evidence="3" type="ORF">TRIVIDRAFT_198574</name>
</gene>
<keyword evidence="2" id="KW-0732">Signal</keyword>
<keyword evidence="4" id="KW-1185">Reference proteome</keyword>
<reference evidence="3 4" key="1">
    <citation type="journal article" date="2011" name="Genome Biol.">
        <title>Comparative genome sequence analysis underscores mycoparasitism as the ancestral life style of Trichoderma.</title>
        <authorList>
            <person name="Kubicek C.P."/>
            <person name="Herrera-Estrella A."/>
            <person name="Seidl-Seiboth V."/>
            <person name="Martinez D.A."/>
            <person name="Druzhinina I.S."/>
            <person name="Thon M."/>
            <person name="Zeilinger S."/>
            <person name="Casas-Flores S."/>
            <person name="Horwitz B.A."/>
            <person name="Mukherjee P.K."/>
            <person name="Mukherjee M."/>
            <person name="Kredics L."/>
            <person name="Alcaraz L.D."/>
            <person name="Aerts A."/>
            <person name="Antal Z."/>
            <person name="Atanasova L."/>
            <person name="Cervantes-Badillo M.G."/>
            <person name="Challacombe J."/>
            <person name="Chertkov O."/>
            <person name="McCluskey K."/>
            <person name="Coulpier F."/>
            <person name="Deshpande N."/>
            <person name="von Doehren H."/>
            <person name="Ebbole D.J."/>
            <person name="Esquivel-Naranjo E.U."/>
            <person name="Fekete E."/>
            <person name="Flipphi M."/>
            <person name="Glaser F."/>
            <person name="Gomez-Rodriguez E.Y."/>
            <person name="Gruber S."/>
            <person name="Han C."/>
            <person name="Henrissat B."/>
            <person name="Hermosa R."/>
            <person name="Hernandez-Onate M."/>
            <person name="Karaffa L."/>
            <person name="Kosti I."/>
            <person name="Le Crom S."/>
            <person name="Lindquist E."/>
            <person name="Lucas S."/>
            <person name="Luebeck M."/>
            <person name="Luebeck P.S."/>
            <person name="Margeot A."/>
            <person name="Metz B."/>
            <person name="Misra M."/>
            <person name="Nevalainen H."/>
            <person name="Omann M."/>
            <person name="Packer N."/>
            <person name="Perrone G."/>
            <person name="Uresti-Rivera E.E."/>
            <person name="Salamov A."/>
            <person name="Schmoll M."/>
            <person name="Seiboth B."/>
            <person name="Shapiro H."/>
            <person name="Sukno S."/>
            <person name="Tamayo-Ramos J.A."/>
            <person name="Tisch D."/>
            <person name="Wiest A."/>
            <person name="Wilkinson H.H."/>
            <person name="Zhang M."/>
            <person name="Coutinho P.M."/>
            <person name="Kenerley C.M."/>
            <person name="Monte E."/>
            <person name="Baker S.E."/>
            <person name="Grigoriev I.V."/>
        </authorList>
    </citation>
    <scope>NUCLEOTIDE SEQUENCE [LARGE SCALE GENOMIC DNA]</scope>
    <source>
        <strain evidence="4">Gv29-8 / FGSC 10586</strain>
    </source>
</reference>
<dbReference type="HOGENOM" id="CLU_1532771_0_0_1"/>
<feature type="chain" id="PRO_5003523557" description="Extracellular membrane protein CFEM domain-containing protein" evidence="2">
    <location>
        <begin position="18"/>
        <end position="175"/>
    </location>
</feature>
<feature type="compositionally biased region" description="Polar residues" evidence="1">
    <location>
        <begin position="128"/>
        <end position="138"/>
    </location>
</feature>
<feature type="signal peptide" evidence="2">
    <location>
        <begin position="1"/>
        <end position="17"/>
    </location>
</feature>
<evidence type="ECO:0000256" key="1">
    <source>
        <dbReference type="SAM" id="MobiDB-lite"/>
    </source>
</evidence>
<accession>G9MJG3</accession>
<evidence type="ECO:0000313" key="4">
    <source>
        <dbReference type="Proteomes" id="UP000007115"/>
    </source>
</evidence>
<dbReference type="GeneID" id="25790034"/>
<proteinExistence type="predicted"/>
<dbReference type="VEuPathDB" id="FungiDB:TRIVIDRAFT_198574"/>
<protein>
    <recommendedName>
        <fullName evidence="5">Extracellular membrane protein CFEM domain-containing protein</fullName>
    </recommendedName>
</protein>
<dbReference type="Proteomes" id="UP000007115">
    <property type="component" value="Unassembled WGS sequence"/>
</dbReference>
<evidence type="ECO:0008006" key="5">
    <source>
        <dbReference type="Google" id="ProtNLM"/>
    </source>
</evidence>
<dbReference type="AlphaFoldDB" id="G9MJG3"/>
<feature type="region of interest" description="Disordered" evidence="1">
    <location>
        <begin position="120"/>
        <end position="139"/>
    </location>
</feature>
<name>G9MJG3_HYPVG</name>